<evidence type="ECO:0000256" key="2">
    <source>
        <dbReference type="ARBA" id="ARBA00023155"/>
    </source>
</evidence>
<evidence type="ECO:0000259" key="6">
    <source>
        <dbReference type="PROSITE" id="PS50071"/>
    </source>
</evidence>
<keyword evidence="2 4" id="KW-0371">Homeobox</keyword>
<dbReference type="STRING" id="37360.A0A0G4J091"/>
<dbReference type="CDD" id="cd00086">
    <property type="entry name" value="homeodomain"/>
    <property type="match status" value="1"/>
</dbReference>
<evidence type="ECO:0000256" key="1">
    <source>
        <dbReference type="ARBA" id="ARBA00023125"/>
    </source>
</evidence>
<dbReference type="Proteomes" id="UP000039324">
    <property type="component" value="Unassembled WGS sequence"/>
</dbReference>
<dbReference type="Pfam" id="PF05920">
    <property type="entry name" value="Homeobox_KN"/>
    <property type="match status" value="1"/>
</dbReference>
<dbReference type="PROSITE" id="PS50071">
    <property type="entry name" value="HOMEOBOX_2"/>
    <property type="match status" value="1"/>
</dbReference>
<evidence type="ECO:0000256" key="5">
    <source>
        <dbReference type="SAM" id="MobiDB-lite"/>
    </source>
</evidence>
<sequence length="193" mass="21257">MCSAFLYPSTSSASSRSMDVSHPGRPALSGSASTAANLKRICRADTGPMAVKFGNGAADVAVTVARVSVEGVPSIFRYPGLHNLVNDAIRQIEASMADCDLCTNTKAKRKRGTVASHASQQRARLPRDLVRTLQGWYTEHMDHPYPSEEQKDEWVASASRMHPSVTKKRVSTWFANARKRLGMTKGKRRRRIV</sequence>
<feature type="domain" description="Homeobox" evidence="6">
    <location>
        <begin position="116"/>
        <end position="184"/>
    </location>
</feature>
<evidence type="ECO:0000313" key="7">
    <source>
        <dbReference type="EMBL" id="CEP00749.1"/>
    </source>
</evidence>
<feature type="DNA-binding region" description="Homeobox" evidence="4">
    <location>
        <begin position="118"/>
        <end position="185"/>
    </location>
</feature>
<keyword evidence="3 4" id="KW-0539">Nucleus</keyword>
<keyword evidence="8" id="KW-1185">Reference proteome</keyword>
<feature type="compositionally biased region" description="Polar residues" evidence="5">
    <location>
        <begin position="8"/>
        <end position="18"/>
    </location>
</feature>
<accession>A0A0G4J091</accession>
<evidence type="ECO:0000313" key="8">
    <source>
        <dbReference type="Proteomes" id="UP000039324"/>
    </source>
</evidence>
<dbReference type="InterPro" id="IPR009057">
    <property type="entry name" value="Homeodomain-like_sf"/>
</dbReference>
<name>A0A0G4J091_PLABS</name>
<keyword evidence="1 4" id="KW-0238">DNA-binding</keyword>
<dbReference type="OrthoDB" id="10056939at2759"/>
<dbReference type="GO" id="GO:0005634">
    <property type="term" value="C:nucleus"/>
    <property type="evidence" value="ECO:0007669"/>
    <property type="project" value="UniProtKB-SubCell"/>
</dbReference>
<dbReference type="GO" id="GO:0003677">
    <property type="term" value="F:DNA binding"/>
    <property type="evidence" value="ECO:0007669"/>
    <property type="project" value="UniProtKB-UniRule"/>
</dbReference>
<protein>
    <recommendedName>
        <fullName evidence="6">Homeobox domain-containing protein</fullName>
    </recommendedName>
</protein>
<gene>
    <name evidence="7" type="ORF">PBRA_001803</name>
</gene>
<evidence type="ECO:0000256" key="4">
    <source>
        <dbReference type="PROSITE-ProRule" id="PRU00108"/>
    </source>
</evidence>
<dbReference type="EMBL" id="CDSF01000101">
    <property type="protein sequence ID" value="CEP00749.1"/>
    <property type="molecule type" value="Genomic_DNA"/>
</dbReference>
<reference evidence="7 8" key="1">
    <citation type="submission" date="2015-02" db="EMBL/GenBank/DDBJ databases">
        <authorList>
            <person name="Chooi Y.-H."/>
        </authorList>
    </citation>
    <scope>NUCLEOTIDE SEQUENCE [LARGE SCALE GENOMIC DNA]</scope>
    <source>
        <strain evidence="7">E3</strain>
    </source>
</reference>
<dbReference type="InterPro" id="IPR001356">
    <property type="entry name" value="HD"/>
</dbReference>
<dbReference type="PANTHER" id="PTHR11850">
    <property type="entry name" value="HOMEOBOX PROTEIN TRANSCRIPTION FACTORS"/>
    <property type="match status" value="1"/>
</dbReference>
<organism evidence="7 8">
    <name type="scientific">Plasmodiophora brassicae</name>
    <name type="common">Clubroot disease agent</name>
    <dbReference type="NCBI Taxonomy" id="37360"/>
    <lineage>
        <taxon>Eukaryota</taxon>
        <taxon>Sar</taxon>
        <taxon>Rhizaria</taxon>
        <taxon>Endomyxa</taxon>
        <taxon>Phytomyxea</taxon>
        <taxon>Plasmodiophorida</taxon>
        <taxon>Plasmodiophoridae</taxon>
        <taxon>Plasmodiophora</taxon>
    </lineage>
</organism>
<dbReference type="SUPFAM" id="SSF46689">
    <property type="entry name" value="Homeodomain-like"/>
    <property type="match status" value="1"/>
</dbReference>
<evidence type="ECO:0000256" key="3">
    <source>
        <dbReference type="ARBA" id="ARBA00023242"/>
    </source>
</evidence>
<proteinExistence type="predicted"/>
<dbReference type="InterPro" id="IPR050224">
    <property type="entry name" value="TALE_homeobox"/>
</dbReference>
<feature type="region of interest" description="Disordered" evidence="5">
    <location>
        <begin position="1"/>
        <end position="31"/>
    </location>
</feature>
<dbReference type="SMART" id="SM00389">
    <property type="entry name" value="HOX"/>
    <property type="match status" value="1"/>
</dbReference>
<dbReference type="GO" id="GO:0006355">
    <property type="term" value="P:regulation of DNA-templated transcription"/>
    <property type="evidence" value="ECO:0007669"/>
    <property type="project" value="InterPro"/>
</dbReference>
<dbReference type="Gene3D" id="1.10.10.60">
    <property type="entry name" value="Homeodomain-like"/>
    <property type="match status" value="1"/>
</dbReference>
<dbReference type="InterPro" id="IPR008422">
    <property type="entry name" value="KN_HD"/>
</dbReference>
<dbReference type="AlphaFoldDB" id="A0A0G4J091"/>
<comment type="subcellular location">
    <subcellularLocation>
        <location evidence="4">Nucleus</location>
    </subcellularLocation>
</comment>